<organism evidence="2 3">
    <name type="scientific">Trichodelitschia bisporula</name>
    <dbReference type="NCBI Taxonomy" id="703511"/>
    <lineage>
        <taxon>Eukaryota</taxon>
        <taxon>Fungi</taxon>
        <taxon>Dikarya</taxon>
        <taxon>Ascomycota</taxon>
        <taxon>Pezizomycotina</taxon>
        <taxon>Dothideomycetes</taxon>
        <taxon>Dothideomycetes incertae sedis</taxon>
        <taxon>Phaeotrichales</taxon>
        <taxon>Phaeotrichaceae</taxon>
        <taxon>Trichodelitschia</taxon>
    </lineage>
</organism>
<gene>
    <name evidence="2" type="ORF">EJ06DRAFT_39444</name>
</gene>
<keyword evidence="3" id="KW-1185">Reference proteome</keyword>
<proteinExistence type="predicted"/>
<dbReference type="EMBL" id="ML996696">
    <property type="protein sequence ID" value="KAF2399926.1"/>
    <property type="molecule type" value="Genomic_DNA"/>
</dbReference>
<evidence type="ECO:0000313" key="2">
    <source>
        <dbReference type="EMBL" id="KAF2399926.1"/>
    </source>
</evidence>
<dbReference type="Proteomes" id="UP000799640">
    <property type="component" value="Unassembled WGS sequence"/>
</dbReference>
<accession>A0A6G1HVN1</accession>
<name>A0A6G1HVN1_9PEZI</name>
<sequence>MWTNRGAGGVTDLKAIFRNPGPGAARLQDIALRIAVVNYDAACTVESLQNVPWCVAKRIWDQMNSRSLMNLCSWLVFIRYADEVDDPDKIFHHTFRIIFTGLDLATRTLRAAPNPHFITFLSITRFFAPERMFQELEELPEFPNLGALHLDAGDGRRGTFEVDKQILQAWANRAERCGGFPKLKLLVSRCLPTLGLSSLDLLAKLPALEYCIFADSLSVTEDEQGDVPGGWEFISRPHLDQLASRLWMDDSISAGLDDLYRELIPPSPGAKREPFLDLRYGSSLYPYFARDISAIQGVKRVRAAPLLPGNSKSRPSPSEDNGPKRRKIRQGIVRHMDDLLQDFESK</sequence>
<dbReference type="OrthoDB" id="5273928at2759"/>
<dbReference type="AlphaFoldDB" id="A0A6G1HVN1"/>
<feature type="compositionally biased region" description="Polar residues" evidence="1">
    <location>
        <begin position="310"/>
        <end position="319"/>
    </location>
</feature>
<evidence type="ECO:0000256" key="1">
    <source>
        <dbReference type="SAM" id="MobiDB-lite"/>
    </source>
</evidence>
<reference evidence="2" key="1">
    <citation type="journal article" date="2020" name="Stud. Mycol.">
        <title>101 Dothideomycetes genomes: a test case for predicting lifestyles and emergence of pathogens.</title>
        <authorList>
            <person name="Haridas S."/>
            <person name="Albert R."/>
            <person name="Binder M."/>
            <person name="Bloem J."/>
            <person name="Labutti K."/>
            <person name="Salamov A."/>
            <person name="Andreopoulos B."/>
            <person name="Baker S."/>
            <person name="Barry K."/>
            <person name="Bills G."/>
            <person name="Bluhm B."/>
            <person name="Cannon C."/>
            <person name="Castanera R."/>
            <person name="Culley D."/>
            <person name="Daum C."/>
            <person name="Ezra D."/>
            <person name="Gonzalez J."/>
            <person name="Henrissat B."/>
            <person name="Kuo A."/>
            <person name="Liang C."/>
            <person name="Lipzen A."/>
            <person name="Lutzoni F."/>
            <person name="Magnuson J."/>
            <person name="Mondo S."/>
            <person name="Nolan M."/>
            <person name="Ohm R."/>
            <person name="Pangilinan J."/>
            <person name="Park H.-J."/>
            <person name="Ramirez L."/>
            <person name="Alfaro M."/>
            <person name="Sun H."/>
            <person name="Tritt A."/>
            <person name="Yoshinaga Y."/>
            <person name="Zwiers L.-H."/>
            <person name="Turgeon B."/>
            <person name="Goodwin S."/>
            <person name="Spatafora J."/>
            <person name="Crous P."/>
            <person name="Grigoriev I."/>
        </authorList>
    </citation>
    <scope>NUCLEOTIDE SEQUENCE</scope>
    <source>
        <strain evidence="2">CBS 262.69</strain>
    </source>
</reference>
<protein>
    <submittedName>
        <fullName evidence="2">Uncharacterized protein</fullName>
    </submittedName>
</protein>
<evidence type="ECO:0000313" key="3">
    <source>
        <dbReference type="Proteomes" id="UP000799640"/>
    </source>
</evidence>
<feature type="region of interest" description="Disordered" evidence="1">
    <location>
        <begin position="306"/>
        <end position="330"/>
    </location>
</feature>